<comment type="caution">
    <text evidence="2">The sequence shown here is derived from an EMBL/GenBank/DDBJ whole genome shotgun (WGS) entry which is preliminary data.</text>
</comment>
<feature type="region of interest" description="Disordered" evidence="1">
    <location>
        <begin position="67"/>
        <end position="110"/>
    </location>
</feature>
<evidence type="ECO:0000313" key="2">
    <source>
        <dbReference type="EMBL" id="MDX3038670.1"/>
    </source>
</evidence>
<feature type="compositionally biased region" description="Low complexity" evidence="1">
    <location>
        <begin position="81"/>
        <end position="94"/>
    </location>
</feature>
<organism evidence="2 3">
    <name type="scientific">Streptomyces caniscabiei</name>
    <dbReference type="NCBI Taxonomy" id="2746961"/>
    <lineage>
        <taxon>Bacteria</taxon>
        <taxon>Bacillati</taxon>
        <taxon>Actinomycetota</taxon>
        <taxon>Actinomycetes</taxon>
        <taxon>Kitasatosporales</taxon>
        <taxon>Streptomycetaceae</taxon>
        <taxon>Streptomyces</taxon>
    </lineage>
</organism>
<feature type="compositionally biased region" description="Polar residues" evidence="1">
    <location>
        <begin position="1"/>
        <end position="15"/>
    </location>
</feature>
<evidence type="ECO:0000313" key="3">
    <source>
        <dbReference type="Proteomes" id="UP001282474"/>
    </source>
</evidence>
<reference evidence="2 3" key="1">
    <citation type="journal article" date="2023" name="Microb. Genom.">
        <title>Mesoterricola silvestris gen. nov., sp. nov., Mesoterricola sediminis sp. nov., Geothrix oryzae sp. nov., Geothrix edaphica sp. nov., Geothrix rubra sp. nov., and Geothrix limicola sp. nov., six novel members of Acidobacteriota isolated from soils.</title>
        <authorList>
            <person name="Weisberg A.J."/>
            <person name="Pearce E."/>
            <person name="Kramer C.G."/>
            <person name="Chang J.H."/>
            <person name="Clarke C.R."/>
        </authorList>
    </citation>
    <scope>NUCLEOTIDE SEQUENCE [LARGE SCALE GENOMIC DNA]</scope>
    <source>
        <strain evidence="2 3">NE20-4-1</strain>
    </source>
</reference>
<proteinExistence type="predicted"/>
<dbReference type="EMBL" id="JARAWJ010000010">
    <property type="protein sequence ID" value="MDX3038670.1"/>
    <property type="molecule type" value="Genomic_DNA"/>
</dbReference>
<accession>A0ABU4MMS8</accession>
<name>A0ABU4MMS8_9ACTN</name>
<gene>
    <name evidence="2" type="ORF">PV383_16020</name>
</gene>
<dbReference type="Proteomes" id="UP001282474">
    <property type="component" value="Unassembled WGS sequence"/>
</dbReference>
<keyword evidence="3" id="KW-1185">Reference proteome</keyword>
<sequence length="110" mass="11108">MSGDTPRTGTGSASLPQGLPRRARNTPAPPRLREDTADAPSAAGGDTEDTLRPDELARVMVAIQRGTARARLAGPDDAPDGTPSTSGIPGTGETLATDGRPAPRPGPEAS</sequence>
<dbReference type="RefSeq" id="WP_093789617.1">
    <property type="nucleotide sequence ID" value="NZ_JABXWF010000003.1"/>
</dbReference>
<protein>
    <submittedName>
        <fullName evidence="2">Uncharacterized protein</fullName>
    </submittedName>
</protein>
<feature type="region of interest" description="Disordered" evidence="1">
    <location>
        <begin position="1"/>
        <end position="55"/>
    </location>
</feature>
<evidence type="ECO:0000256" key="1">
    <source>
        <dbReference type="SAM" id="MobiDB-lite"/>
    </source>
</evidence>